<dbReference type="InterPro" id="IPR053134">
    <property type="entry name" value="RNA-dir_DNA_polymerase"/>
</dbReference>
<keyword evidence="3" id="KW-1185">Reference proteome</keyword>
<dbReference type="InterPro" id="IPR043502">
    <property type="entry name" value="DNA/RNA_pol_sf"/>
</dbReference>
<reference evidence="4" key="2">
    <citation type="submission" date="2025-08" db="UniProtKB">
        <authorList>
            <consortium name="RefSeq"/>
        </authorList>
    </citation>
    <scope>IDENTIFICATION</scope>
</reference>
<dbReference type="InterPro" id="IPR000477">
    <property type="entry name" value="RT_dom"/>
</dbReference>
<dbReference type="Gene3D" id="3.30.70.270">
    <property type="match status" value="1"/>
</dbReference>
<dbReference type="SUPFAM" id="SSF56672">
    <property type="entry name" value="DNA/RNA polymerases"/>
    <property type="match status" value="1"/>
</dbReference>
<feature type="domain" description="Reverse transcriptase" evidence="1">
    <location>
        <begin position="225"/>
        <end position="287"/>
    </location>
</feature>
<dbReference type="Pfam" id="PF00078">
    <property type="entry name" value="RVT_1"/>
    <property type="match status" value="1"/>
</dbReference>
<dbReference type="RefSeq" id="XP_040934449.1">
    <property type="nucleotide sequence ID" value="XM_041078515.1"/>
</dbReference>
<evidence type="ECO:0000313" key="3">
    <source>
        <dbReference type="Proteomes" id="UP000818029"/>
    </source>
</evidence>
<dbReference type="PANTHER" id="PTHR24559">
    <property type="entry name" value="TRANSPOSON TY3-I GAG-POL POLYPROTEIN"/>
    <property type="match status" value="1"/>
</dbReference>
<dbReference type="Gene3D" id="3.10.10.10">
    <property type="entry name" value="HIV Type 1 Reverse Transcriptase, subunit A, domain 1"/>
    <property type="match status" value="1"/>
</dbReference>
<dbReference type="InterPro" id="IPR043128">
    <property type="entry name" value="Rev_trsase/Diguanyl_cyclase"/>
</dbReference>
<dbReference type="InterPro" id="IPR041577">
    <property type="entry name" value="RT_RNaseH_2"/>
</dbReference>
<dbReference type="CDD" id="cd01647">
    <property type="entry name" value="RT_LTR"/>
    <property type="match status" value="1"/>
</dbReference>
<gene>
    <name evidence="4" type="primary">LOC121207973</name>
</gene>
<evidence type="ECO:0008006" key="5">
    <source>
        <dbReference type="Google" id="ProtNLM"/>
    </source>
</evidence>
<dbReference type="Pfam" id="PF17919">
    <property type="entry name" value="RT_RNaseH_2"/>
    <property type="match status" value="1"/>
</dbReference>
<sequence>MEFDGEVVKYDVYKAMKYPDSIASLNFVDIIDPLADDSIETDLFYDFCRELEDLNDESEIISALSSISDSRLIPFKPLPLILQVPQLELKQLPSHLKYEFLGDNRTLPIIISSELSRQEEEELIAILRTYKKAIGWTLVDIQGLSPSTCMHKIKTEENAKPTREGQRRLNSPMMEVVKEEIQKLLDADIIYPISDSKWVSPVHVVPKNTGIIMVENVEGEMIPKRVSVTPEDQEKTTFTCPFGTFAYRRMPFGLCNPLATFQRCILSIFSDYIKRGIEVFMDDFTVYGFYRQFIKDFSKLAQPLYRLLRKDVNFIFDQSCKDSFDELKGRLISAPIVQPPNWTLPFEIMCDASDLSVGAVLG</sequence>
<evidence type="ECO:0000313" key="4">
    <source>
        <dbReference type="RefSeq" id="XP_040934449.1"/>
    </source>
</evidence>
<organism evidence="3 4">
    <name type="scientific">Gossypium hirsutum</name>
    <name type="common">Upland cotton</name>
    <name type="synonym">Gossypium mexicanum</name>
    <dbReference type="NCBI Taxonomy" id="3635"/>
    <lineage>
        <taxon>Eukaryota</taxon>
        <taxon>Viridiplantae</taxon>
        <taxon>Streptophyta</taxon>
        <taxon>Embryophyta</taxon>
        <taxon>Tracheophyta</taxon>
        <taxon>Spermatophyta</taxon>
        <taxon>Magnoliopsida</taxon>
        <taxon>eudicotyledons</taxon>
        <taxon>Gunneridae</taxon>
        <taxon>Pentapetalae</taxon>
        <taxon>rosids</taxon>
        <taxon>malvids</taxon>
        <taxon>Malvales</taxon>
        <taxon>Malvaceae</taxon>
        <taxon>Malvoideae</taxon>
        <taxon>Gossypium</taxon>
    </lineage>
</organism>
<proteinExistence type="predicted"/>
<feature type="domain" description="Reverse transcriptase/retrotransposon-derived protein RNase H-like" evidence="2">
    <location>
        <begin position="317"/>
        <end position="361"/>
    </location>
</feature>
<dbReference type="GeneID" id="121207973"/>
<protein>
    <recommendedName>
        <fullName evidence="5">RNA-directed DNA polymerase homolog</fullName>
    </recommendedName>
</protein>
<dbReference type="Proteomes" id="UP000818029">
    <property type="component" value="Chromosome A10"/>
</dbReference>
<evidence type="ECO:0000259" key="1">
    <source>
        <dbReference type="Pfam" id="PF00078"/>
    </source>
</evidence>
<accession>A0ABM2YVC9</accession>
<name>A0ABM2YVC9_GOSHI</name>
<reference evidence="3" key="1">
    <citation type="journal article" date="2020" name="Nat. Genet.">
        <title>Genomic diversifications of five Gossypium allopolyploid species and their impact on cotton improvement.</title>
        <authorList>
            <person name="Chen Z.J."/>
            <person name="Sreedasyam A."/>
            <person name="Ando A."/>
            <person name="Song Q."/>
            <person name="De Santiago L.M."/>
            <person name="Hulse-Kemp A.M."/>
            <person name="Ding M."/>
            <person name="Ye W."/>
            <person name="Kirkbride R.C."/>
            <person name="Jenkins J."/>
            <person name="Plott C."/>
            <person name="Lovell J."/>
            <person name="Lin Y.M."/>
            <person name="Vaughn R."/>
            <person name="Liu B."/>
            <person name="Simpson S."/>
            <person name="Scheffler B.E."/>
            <person name="Wen L."/>
            <person name="Saski C.A."/>
            <person name="Grover C.E."/>
            <person name="Hu G."/>
            <person name="Conover J.L."/>
            <person name="Carlson J.W."/>
            <person name="Shu S."/>
            <person name="Boston L.B."/>
            <person name="Williams M."/>
            <person name="Peterson D.G."/>
            <person name="McGee K."/>
            <person name="Jones D.C."/>
            <person name="Wendel J.F."/>
            <person name="Stelly D.M."/>
            <person name="Grimwood J."/>
            <person name="Schmutz J."/>
        </authorList>
    </citation>
    <scope>NUCLEOTIDE SEQUENCE [LARGE SCALE GENOMIC DNA]</scope>
    <source>
        <strain evidence="3">cv. TM-1</strain>
    </source>
</reference>
<evidence type="ECO:0000259" key="2">
    <source>
        <dbReference type="Pfam" id="PF17919"/>
    </source>
</evidence>
<dbReference type="PANTHER" id="PTHR24559:SF445">
    <property type="entry name" value="RNA-DIRECTED DNA POLYMERASE HOMOLOG"/>
    <property type="match status" value="1"/>
</dbReference>